<dbReference type="eggNOG" id="COG2314">
    <property type="taxonomic scope" value="Bacteria"/>
</dbReference>
<gene>
    <name evidence="7" type="ORF">HMPREF9083_0698</name>
</gene>
<dbReference type="PANTHER" id="PTHR21016">
    <property type="entry name" value="BETA-AMYLOID BINDING PROTEIN-RELATED"/>
    <property type="match status" value="1"/>
</dbReference>
<name>F2BWY0_9FIRM</name>
<keyword evidence="8" id="KW-1185">Reference proteome</keyword>
<evidence type="ECO:0000256" key="1">
    <source>
        <dbReference type="ARBA" id="ARBA00004141"/>
    </source>
</evidence>
<proteinExistence type="predicted"/>
<dbReference type="InterPro" id="IPR007829">
    <property type="entry name" value="TM2"/>
</dbReference>
<sequence length="117" mass="14200">MKERILKKRILKKKETNMNERMINLINSLPNEQKKYVLDNFANKEKSLFIGYLLWFFFGCHYFYVGKPFVNILYIITGGGFLIWAFFDLFRMKSIIQKKNEEIILNLIYESKMFYNT</sequence>
<evidence type="ECO:0000256" key="4">
    <source>
        <dbReference type="ARBA" id="ARBA00023136"/>
    </source>
</evidence>
<feature type="transmembrane region" description="Helical" evidence="5">
    <location>
        <begin position="71"/>
        <end position="90"/>
    </location>
</feature>
<accession>F2BWY0</accession>
<evidence type="ECO:0000313" key="8">
    <source>
        <dbReference type="Proteomes" id="UP000003503"/>
    </source>
</evidence>
<dbReference type="PANTHER" id="PTHR21016:SF25">
    <property type="entry name" value="TM2 DOMAIN-CONTAINING PROTEIN DDB_G0277895-RELATED"/>
    <property type="match status" value="1"/>
</dbReference>
<protein>
    <submittedName>
        <fullName evidence="7">TM2 domain protein</fullName>
    </submittedName>
</protein>
<evidence type="ECO:0000256" key="3">
    <source>
        <dbReference type="ARBA" id="ARBA00022989"/>
    </source>
</evidence>
<keyword evidence="3 5" id="KW-1133">Transmembrane helix</keyword>
<dbReference type="EMBL" id="AFBB01000012">
    <property type="protein sequence ID" value="EGF14247.1"/>
    <property type="molecule type" value="Genomic_DNA"/>
</dbReference>
<keyword evidence="4 5" id="KW-0472">Membrane</keyword>
<comment type="caution">
    <text evidence="7">The sequence shown here is derived from an EMBL/GenBank/DDBJ whole genome shotgun (WGS) entry which is preliminary data.</text>
</comment>
<dbReference type="HOGENOM" id="CLU_2081042_0_0_9"/>
<feature type="transmembrane region" description="Helical" evidence="5">
    <location>
        <begin position="48"/>
        <end position="65"/>
    </location>
</feature>
<evidence type="ECO:0000313" key="7">
    <source>
        <dbReference type="EMBL" id="EGF14247.1"/>
    </source>
</evidence>
<keyword evidence="2 5" id="KW-0812">Transmembrane</keyword>
<organism evidence="7 8">
    <name type="scientific">Dialister micraerophilus DSM 19965</name>
    <dbReference type="NCBI Taxonomy" id="888062"/>
    <lineage>
        <taxon>Bacteria</taxon>
        <taxon>Bacillati</taxon>
        <taxon>Bacillota</taxon>
        <taxon>Negativicutes</taxon>
        <taxon>Veillonellales</taxon>
        <taxon>Veillonellaceae</taxon>
        <taxon>Dialister</taxon>
    </lineage>
</organism>
<evidence type="ECO:0000256" key="5">
    <source>
        <dbReference type="SAM" id="Phobius"/>
    </source>
</evidence>
<dbReference type="GO" id="GO:0016020">
    <property type="term" value="C:membrane"/>
    <property type="evidence" value="ECO:0007669"/>
    <property type="project" value="UniProtKB-SubCell"/>
</dbReference>
<dbReference type="Proteomes" id="UP000003503">
    <property type="component" value="Unassembled WGS sequence"/>
</dbReference>
<evidence type="ECO:0000256" key="2">
    <source>
        <dbReference type="ARBA" id="ARBA00022692"/>
    </source>
</evidence>
<comment type="subcellular location">
    <subcellularLocation>
        <location evidence="1">Membrane</location>
        <topology evidence="1">Multi-pass membrane protein</topology>
    </subcellularLocation>
</comment>
<dbReference type="InterPro" id="IPR050932">
    <property type="entry name" value="TM2D1-3-like"/>
</dbReference>
<reference evidence="7 8" key="1">
    <citation type="submission" date="2011-02" db="EMBL/GenBank/DDBJ databases">
        <authorList>
            <person name="Muzny D."/>
            <person name="Qin X."/>
            <person name="Deng J."/>
            <person name="Jiang H."/>
            <person name="Liu Y."/>
            <person name="Qu J."/>
            <person name="Song X.-Z."/>
            <person name="Zhang L."/>
            <person name="Thornton R."/>
            <person name="Coyle M."/>
            <person name="Francisco L."/>
            <person name="Jackson L."/>
            <person name="Javaid M."/>
            <person name="Korchina V."/>
            <person name="Kovar C."/>
            <person name="Mata R."/>
            <person name="Mathew T."/>
            <person name="Ngo R."/>
            <person name="Nguyen L."/>
            <person name="Nguyen N."/>
            <person name="Okwuonu G."/>
            <person name="Ongeri F."/>
            <person name="Pham C."/>
            <person name="Simmons D."/>
            <person name="Wilczek-Boney K."/>
            <person name="Hale W."/>
            <person name="Jakkamsetti A."/>
            <person name="Pham P."/>
            <person name="Ruth R."/>
            <person name="San Lucas F."/>
            <person name="Warren J."/>
            <person name="Zhang J."/>
            <person name="Zhao Z."/>
            <person name="Zhou C."/>
            <person name="Zhu D."/>
            <person name="Lee S."/>
            <person name="Bess C."/>
            <person name="Blankenburg K."/>
            <person name="Forbes L."/>
            <person name="Fu Q."/>
            <person name="Gubbala S."/>
            <person name="Hirani K."/>
            <person name="Jayaseelan J.C."/>
            <person name="Lara F."/>
            <person name="Munidasa M."/>
            <person name="Palculict T."/>
            <person name="Patil S."/>
            <person name="Pu L.-L."/>
            <person name="Saada N."/>
            <person name="Tang L."/>
            <person name="Weissenberger G."/>
            <person name="Zhu Y."/>
            <person name="Hemphill L."/>
            <person name="Shang Y."/>
            <person name="Youmans B."/>
            <person name="Ayvaz T."/>
            <person name="Ross M."/>
            <person name="Santibanez J."/>
            <person name="Aqrawi P."/>
            <person name="Gross S."/>
            <person name="Joshi V."/>
            <person name="Fowler G."/>
            <person name="Nazareth L."/>
            <person name="Reid J."/>
            <person name="Worley K."/>
            <person name="Petrosino J."/>
            <person name="Highlander S."/>
            <person name="Gibbs R."/>
        </authorList>
    </citation>
    <scope>NUCLEOTIDE SEQUENCE [LARGE SCALE GENOMIC DNA]</scope>
    <source>
        <strain evidence="7 8">DSM 19965</strain>
    </source>
</reference>
<dbReference type="STRING" id="888062.HMPREF9083_0698"/>
<dbReference type="AlphaFoldDB" id="F2BWY0"/>
<feature type="domain" description="TM2" evidence="6">
    <location>
        <begin position="45"/>
        <end position="90"/>
    </location>
</feature>
<dbReference type="Pfam" id="PF05154">
    <property type="entry name" value="TM2"/>
    <property type="match status" value="1"/>
</dbReference>
<evidence type="ECO:0000259" key="6">
    <source>
        <dbReference type="Pfam" id="PF05154"/>
    </source>
</evidence>